<sequence>MVQSVLGSLTLAYRPLWGRNRELSGILLQVAAEPACRVDAPHLLRTLDELWHADAPPLLLSCDHPELLSDLLAHAGPEAPHISVPGDWLQHPVLLQQVQAAHQRGAPLVWRGRLRDLPRSDPSRPFQHGLLSLEPEDAVEALQAAAQQKRFPNAPSTAFLRSPILPAHSYEDLASAALVGHCLDHKHAHAVLGWPVEDVLYAHRLRELPPSRAVLERLLRAIVRDESMDLLEDILSEEPLLCYRFLTLANSAALGLRTGIESLRHGLMMMGYTQLEKWLVGLLPSASTDPDLQPVRMGMVLRARLMEHILDAGVEEDLRREVYLCGLFSQLDLLLGEPLGTLLHRLPLSDRIYSANVTHSGPYAAALDLARALGEGDMAAIRTLREAHEFDTESLNRALLHMLCSQRVTPAPPTTA</sequence>
<organism evidence="2 3">
    <name type="scientific">Curvibacter cyanobacteriorum</name>
    <dbReference type="NCBI Taxonomy" id="3026422"/>
    <lineage>
        <taxon>Bacteria</taxon>
        <taxon>Pseudomonadati</taxon>
        <taxon>Pseudomonadota</taxon>
        <taxon>Betaproteobacteria</taxon>
        <taxon>Burkholderiales</taxon>
        <taxon>Comamonadaceae</taxon>
        <taxon>Curvibacter</taxon>
    </lineage>
</organism>
<gene>
    <name evidence="2" type="ORF">PSQ40_16315</name>
</gene>
<feature type="domain" description="HDOD" evidence="1">
    <location>
        <begin position="208"/>
        <end position="394"/>
    </location>
</feature>
<comment type="caution">
    <text evidence="2">The sequence shown here is derived from an EMBL/GenBank/DDBJ whole genome shotgun (WGS) entry which is preliminary data.</text>
</comment>
<dbReference type="EMBL" id="JAQSIP010000008">
    <property type="protein sequence ID" value="MDD0840151.1"/>
    <property type="molecule type" value="Genomic_DNA"/>
</dbReference>
<proteinExistence type="predicted"/>
<protein>
    <submittedName>
        <fullName evidence="2">HDOD domain-containing protein</fullName>
    </submittedName>
</protein>
<dbReference type="PANTHER" id="PTHR33525">
    <property type="match status" value="1"/>
</dbReference>
<dbReference type="Pfam" id="PF08668">
    <property type="entry name" value="HDOD"/>
    <property type="match status" value="1"/>
</dbReference>
<evidence type="ECO:0000313" key="2">
    <source>
        <dbReference type="EMBL" id="MDD0840151.1"/>
    </source>
</evidence>
<reference evidence="2 3" key="1">
    <citation type="submission" date="2023-02" db="EMBL/GenBank/DDBJ databases">
        <title>Bacterial whole genomic sequence of Curvibacter sp. HBC61.</title>
        <authorList>
            <person name="Le V."/>
            <person name="Ko S.-R."/>
            <person name="Ahn C.-Y."/>
            <person name="Oh H.-M."/>
        </authorList>
    </citation>
    <scope>NUCLEOTIDE SEQUENCE [LARGE SCALE GENOMIC DNA]</scope>
    <source>
        <strain evidence="2 3">HBC61</strain>
    </source>
</reference>
<accession>A0ABT5N1G2</accession>
<evidence type="ECO:0000259" key="1">
    <source>
        <dbReference type="PROSITE" id="PS51833"/>
    </source>
</evidence>
<keyword evidence="3" id="KW-1185">Reference proteome</keyword>
<evidence type="ECO:0000313" key="3">
    <source>
        <dbReference type="Proteomes" id="UP001528673"/>
    </source>
</evidence>
<dbReference type="Proteomes" id="UP001528673">
    <property type="component" value="Unassembled WGS sequence"/>
</dbReference>
<dbReference type="InterPro" id="IPR052340">
    <property type="entry name" value="RNase_Y/CdgJ"/>
</dbReference>
<dbReference type="InterPro" id="IPR013976">
    <property type="entry name" value="HDOD"/>
</dbReference>
<dbReference type="PROSITE" id="PS51833">
    <property type="entry name" value="HDOD"/>
    <property type="match status" value="1"/>
</dbReference>
<dbReference type="Gene3D" id="1.10.3210.10">
    <property type="entry name" value="Hypothetical protein af1432"/>
    <property type="match status" value="1"/>
</dbReference>
<name>A0ABT5N1G2_9BURK</name>
<dbReference type="PANTHER" id="PTHR33525:SF4">
    <property type="entry name" value="CYCLIC DI-GMP PHOSPHODIESTERASE CDGJ"/>
    <property type="match status" value="1"/>
</dbReference>
<dbReference type="SUPFAM" id="SSF109604">
    <property type="entry name" value="HD-domain/PDEase-like"/>
    <property type="match status" value="1"/>
</dbReference>
<dbReference type="RefSeq" id="WP_273952911.1">
    <property type="nucleotide sequence ID" value="NZ_JAQSIP010000008.1"/>
</dbReference>